<keyword evidence="3" id="KW-0413">Isomerase</keyword>
<evidence type="ECO:0000256" key="1">
    <source>
        <dbReference type="PIRSR" id="PIRSR613078-1"/>
    </source>
</evidence>
<dbReference type="RefSeq" id="WP_069326277.1">
    <property type="nucleotide sequence ID" value="NZ_MDER01000028.1"/>
</dbReference>
<feature type="active site" description="Tele-phosphohistidine intermediate" evidence="1">
    <location>
        <position position="9"/>
    </location>
</feature>
<dbReference type="GO" id="GO:0004619">
    <property type="term" value="F:phosphoglycerate mutase activity"/>
    <property type="evidence" value="ECO:0007669"/>
    <property type="project" value="UniProtKB-EC"/>
</dbReference>
<evidence type="ECO:0000313" key="3">
    <source>
        <dbReference type="EMBL" id="ODP29842.1"/>
    </source>
</evidence>
<dbReference type="PANTHER" id="PTHR48100:SF1">
    <property type="entry name" value="HISTIDINE PHOSPHATASE FAMILY PROTEIN-RELATED"/>
    <property type="match status" value="1"/>
</dbReference>
<evidence type="ECO:0000313" key="4">
    <source>
        <dbReference type="Proteomes" id="UP000094578"/>
    </source>
</evidence>
<dbReference type="Proteomes" id="UP000094578">
    <property type="component" value="Unassembled WGS sequence"/>
</dbReference>
<dbReference type="AlphaFoldDB" id="A0A1E3L7Q4"/>
<dbReference type="InterPro" id="IPR013078">
    <property type="entry name" value="His_Pase_superF_clade-1"/>
</dbReference>
<sequence length="199" mass="22230">MTTFGLIRHGSTIWNKEGRAQGSSDIPLDEGGWEQARQLGKRIKTESWDRIYVSDLIRAQQTAQAIAEGGDLQISSDPRLRELDGGLIEGTTQADRIARWGEDWKSQDLGLETPESGAARGVSCLEELVSLYPNERILIVSHGVLLNHVLNQILSDEPKWHGLENMSMTVVHCNEDHVWSCELYNCTQHLLPSEAEALD</sequence>
<dbReference type="GO" id="GO:0005737">
    <property type="term" value="C:cytoplasm"/>
    <property type="evidence" value="ECO:0007669"/>
    <property type="project" value="TreeGrafter"/>
</dbReference>
<keyword evidence="4" id="KW-1185">Reference proteome</keyword>
<name>A0A1E3L7Q4_9BACL</name>
<feature type="binding site" evidence="2">
    <location>
        <position position="58"/>
    </location>
    <ligand>
        <name>substrate</name>
    </ligand>
</feature>
<dbReference type="Pfam" id="PF00300">
    <property type="entry name" value="His_Phos_1"/>
    <property type="match status" value="1"/>
</dbReference>
<proteinExistence type="predicted"/>
<dbReference type="SMART" id="SM00855">
    <property type="entry name" value="PGAM"/>
    <property type="match status" value="1"/>
</dbReference>
<comment type="caution">
    <text evidence="3">The sequence shown here is derived from an EMBL/GenBank/DDBJ whole genome shotgun (WGS) entry which is preliminary data.</text>
</comment>
<gene>
    <name evidence="3" type="primary">gpmB</name>
    <name evidence="3" type="ORF">PTI45_00820</name>
</gene>
<dbReference type="Gene3D" id="3.40.50.1240">
    <property type="entry name" value="Phosphoglycerate mutase-like"/>
    <property type="match status" value="1"/>
</dbReference>
<feature type="binding site" evidence="2">
    <location>
        <begin position="8"/>
        <end position="15"/>
    </location>
    <ligand>
        <name>substrate</name>
    </ligand>
</feature>
<dbReference type="PANTHER" id="PTHR48100">
    <property type="entry name" value="BROAD-SPECIFICITY PHOSPHATASE YOR283W-RELATED"/>
    <property type="match status" value="1"/>
</dbReference>
<feature type="active site" description="Proton donor/acceptor" evidence="1">
    <location>
        <position position="82"/>
    </location>
</feature>
<dbReference type="EMBL" id="MDER01000028">
    <property type="protein sequence ID" value="ODP29842.1"/>
    <property type="molecule type" value="Genomic_DNA"/>
</dbReference>
<evidence type="ECO:0000256" key="2">
    <source>
        <dbReference type="PIRSR" id="PIRSR613078-2"/>
    </source>
</evidence>
<dbReference type="PATRIC" id="fig|1886670.3.peg.841"/>
<reference evidence="3 4" key="1">
    <citation type="submission" date="2016-08" db="EMBL/GenBank/DDBJ databases">
        <title>Genome sequencing of Paenibacillus sp. TI45-13ar, isolated from Korean traditional nuruk.</title>
        <authorList>
            <person name="Kim S.-J."/>
        </authorList>
    </citation>
    <scope>NUCLEOTIDE SEQUENCE [LARGE SCALE GENOMIC DNA]</scope>
    <source>
        <strain evidence="3 4">TI45-13ar</strain>
    </source>
</reference>
<dbReference type="STRING" id="1886670.PTI45_00820"/>
<organism evidence="3 4">
    <name type="scientific">Paenibacillus nuruki</name>
    <dbReference type="NCBI Taxonomy" id="1886670"/>
    <lineage>
        <taxon>Bacteria</taxon>
        <taxon>Bacillati</taxon>
        <taxon>Bacillota</taxon>
        <taxon>Bacilli</taxon>
        <taxon>Bacillales</taxon>
        <taxon>Paenibacillaceae</taxon>
        <taxon>Paenibacillus</taxon>
    </lineage>
</organism>
<dbReference type="InterPro" id="IPR029033">
    <property type="entry name" value="His_PPase_superfam"/>
</dbReference>
<accession>A0A1E3L7Q4</accession>
<dbReference type="CDD" id="cd07067">
    <property type="entry name" value="HP_PGM_like"/>
    <property type="match status" value="1"/>
</dbReference>
<dbReference type="SUPFAM" id="SSF53254">
    <property type="entry name" value="Phosphoglycerate mutase-like"/>
    <property type="match status" value="1"/>
</dbReference>
<dbReference type="GO" id="GO:0016791">
    <property type="term" value="F:phosphatase activity"/>
    <property type="evidence" value="ECO:0007669"/>
    <property type="project" value="TreeGrafter"/>
</dbReference>
<dbReference type="InterPro" id="IPR050275">
    <property type="entry name" value="PGM_Phosphatase"/>
</dbReference>
<dbReference type="EC" id="5.4.2.12" evidence="3"/>
<protein>
    <submittedName>
        <fullName evidence="3">Phosphoglycerate mutase (2,3-diphosphoglycerate-independent)</fullName>
        <ecNumber evidence="3">5.4.2.12</ecNumber>
    </submittedName>
</protein>